<dbReference type="GO" id="GO:0005975">
    <property type="term" value="P:carbohydrate metabolic process"/>
    <property type="evidence" value="ECO:0007669"/>
    <property type="project" value="InterPro"/>
</dbReference>
<dbReference type="InterPro" id="IPR011013">
    <property type="entry name" value="Gal_mutarotase_sf_dom"/>
</dbReference>
<feature type="active site" evidence="6">
    <location>
        <position position="259"/>
    </location>
</feature>
<dbReference type="GO" id="GO:0005737">
    <property type="term" value="C:cytoplasm"/>
    <property type="evidence" value="ECO:0007669"/>
    <property type="project" value="TreeGrafter"/>
</dbReference>
<gene>
    <name evidence="8" type="ORF">M231_05977</name>
</gene>
<keyword evidence="4 5" id="KW-0413">Isomerase</keyword>
<feature type="binding site" evidence="7">
    <location>
        <position position="56"/>
    </location>
    <ligand>
        <name>substrate</name>
    </ligand>
</feature>
<organism evidence="8 9">
    <name type="scientific">Tremella mesenterica</name>
    <name type="common">Jelly fungus</name>
    <dbReference type="NCBI Taxonomy" id="5217"/>
    <lineage>
        <taxon>Eukaryota</taxon>
        <taxon>Fungi</taxon>
        <taxon>Dikarya</taxon>
        <taxon>Basidiomycota</taxon>
        <taxon>Agaricomycotina</taxon>
        <taxon>Tremellomycetes</taxon>
        <taxon>Tremellales</taxon>
        <taxon>Tremellaceae</taxon>
        <taxon>Tremella</taxon>
    </lineage>
</organism>
<dbReference type="AlphaFoldDB" id="A0A4Q1BGP1"/>
<dbReference type="InParanoid" id="A0A4Q1BGP1"/>
<dbReference type="PANTHER" id="PTHR11122">
    <property type="entry name" value="APOSPORY-ASSOCIATED PROTEIN C-RELATED"/>
    <property type="match status" value="1"/>
</dbReference>
<dbReference type="Pfam" id="PF01263">
    <property type="entry name" value="Aldose_epim"/>
    <property type="match status" value="1"/>
</dbReference>
<dbReference type="PIRSF" id="PIRSF016020">
    <property type="entry name" value="PHexose_mutarotase"/>
    <property type="match status" value="1"/>
</dbReference>
<dbReference type="InterPro" id="IPR008183">
    <property type="entry name" value="Aldose_1/G6P_1-epimerase"/>
</dbReference>
<name>A0A4Q1BGP1_TREME</name>
<dbReference type="STRING" id="5217.A0A4Q1BGP1"/>
<evidence type="ECO:0000256" key="3">
    <source>
        <dbReference type="ARBA" id="ARBA00012083"/>
    </source>
</evidence>
<feature type="binding site" evidence="7">
    <location>
        <position position="86"/>
    </location>
    <ligand>
        <name>substrate</name>
    </ligand>
</feature>
<comment type="caution">
    <text evidence="8">The sequence shown here is derived from an EMBL/GenBank/DDBJ whole genome shotgun (WGS) entry which is preliminary data.</text>
</comment>
<dbReference type="InterPro" id="IPR025532">
    <property type="entry name" value="G6P_1-epimerase"/>
</dbReference>
<evidence type="ECO:0000256" key="6">
    <source>
        <dbReference type="PIRSR" id="PIRSR016020-1"/>
    </source>
</evidence>
<proteinExistence type="inferred from homology"/>
<dbReference type="PANTHER" id="PTHR11122:SF13">
    <property type="entry name" value="GLUCOSE-6-PHOSPHATE 1-EPIMERASE"/>
    <property type="match status" value="1"/>
</dbReference>
<evidence type="ECO:0000313" key="8">
    <source>
        <dbReference type="EMBL" id="RXK36742.1"/>
    </source>
</evidence>
<evidence type="ECO:0000256" key="4">
    <source>
        <dbReference type="ARBA" id="ARBA00023235"/>
    </source>
</evidence>
<dbReference type="Gene3D" id="2.70.98.10">
    <property type="match status" value="1"/>
</dbReference>
<evidence type="ECO:0000256" key="7">
    <source>
        <dbReference type="PIRSR" id="PIRSR016020-2"/>
    </source>
</evidence>
<accession>A0A4Q1BGP1</accession>
<dbReference type="GO" id="GO:0047938">
    <property type="term" value="F:glucose-6-phosphate 1-epimerase activity"/>
    <property type="evidence" value="ECO:0007669"/>
    <property type="project" value="UniProtKB-UniRule"/>
</dbReference>
<comment type="catalytic activity">
    <reaction evidence="1">
        <text>alpha-D-glucose 6-phosphate = beta-D-glucose 6-phosphate</text>
        <dbReference type="Rhea" id="RHEA:16249"/>
        <dbReference type="ChEBI" id="CHEBI:58225"/>
        <dbReference type="ChEBI" id="CHEBI:58247"/>
        <dbReference type="EC" id="5.1.3.15"/>
    </reaction>
</comment>
<dbReference type="EC" id="5.1.3.15" evidence="3 5"/>
<reference evidence="8 9" key="1">
    <citation type="submission" date="2016-06" db="EMBL/GenBank/DDBJ databases">
        <title>Evolution of pathogenesis and genome organization in the Tremellales.</title>
        <authorList>
            <person name="Cuomo C."/>
            <person name="Litvintseva A."/>
            <person name="Heitman J."/>
            <person name="Chen Y."/>
            <person name="Sun S."/>
            <person name="Springer D."/>
            <person name="Dromer F."/>
            <person name="Young S."/>
            <person name="Zeng Q."/>
            <person name="Chapman S."/>
            <person name="Gujja S."/>
            <person name="Saif S."/>
            <person name="Birren B."/>
        </authorList>
    </citation>
    <scope>NUCLEOTIDE SEQUENCE [LARGE SCALE GENOMIC DNA]</scope>
    <source>
        <strain evidence="8 9">ATCC 28783</strain>
    </source>
</reference>
<keyword evidence="9" id="KW-1185">Reference proteome</keyword>
<sequence>MPVEENDKSIVLRLASGATAEIYLFGATVTSWKVEGKERLFVSSKSALDGSKAEIRGGIPICFPIFGPPPPSPPEYAALQQHGYVRSQNWSLEHIIMDREEGISIRLSAPPPPAEFNHEYSLKYVVTLSPHQLSTDLHVVNTGKEDFKFQALLHSYLAVKDSKKIVVKGLGNGTEWQDKTDGLKVKVWDGSDLRITKEVDAVFRKVPGQEIVVLEDDGGSITIRFRGFEDSTVWNPQEKSGKNMIDMEENGWDRYICVEPGYVREFKILAPGEEFLGQQILTVPH</sequence>
<evidence type="ECO:0000256" key="1">
    <source>
        <dbReference type="ARBA" id="ARBA00001096"/>
    </source>
</evidence>
<dbReference type="EMBL" id="SDIL01000088">
    <property type="protein sequence ID" value="RXK36742.1"/>
    <property type="molecule type" value="Genomic_DNA"/>
</dbReference>
<dbReference type="GO" id="GO:0030246">
    <property type="term" value="F:carbohydrate binding"/>
    <property type="evidence" value="ECO:0007669"/>
    <property type="project" value="UniProtKB-UniRule"/>
</dbReference>
<comment type="function">
    <text evidence="5">Catalyzes the interconversion between the alpha and beta anomers from at least three hexose 6-phosphate sugars (Glc6P, Gal6P, and Man6P).</text>
</comment>
<dbReference type="CDD" id="cd09020">
    <property type="entry name" value="D-hex-6-P-epi_like"/>
    <property type="match status" value="1"/>
</dbReference>
<evidence type="ECO:0000313" key="9">
    <source>
        <dbReference type="Proteomes" id="UP000289152"/>
    </source>
</evidence>
<dbReference type="OrthoDB" id="1659429at2759"/>
<evidence type="ECO:0000256" key="5">
    <source>
        <dbReference type="PIRNR" id="PIRNR016020"/>
    </source>
</evidence>
<protein>
    <recommendedName>
        <fullName evidence="3 5">Glucose-6-phosphate 1-epimerase</fullName>
        <ecNumber evidence="3 5">5.1.3.15</ecNumber>
    </recommendedName>
</protein>
<feature type="active site" evidence="6">
    <location>
        <position position="154"/>
    </location>
</feature>
<dbReference type="InterPro" id="IPR014718">
    <property type="entry name" value="GH-type_carb-bd"/>
</dbReference>
<dbReference type="SUPFAM" id="SSF74650">
    <property type="entry name" value="Galactose mutarotase-like"/>
    <property type="match status" value="1"/>
</dbReference>
<evidence type="ECO:0000256" key="2">
    <source>
        <dbReference type="ARBA" id="ARBA00005866"/>
    </source>
</evidence>
<dbReference type="Proteomes" id="UP000289152">
    <property type="component" value="Unassembled WGS sequence"/>
</dbReference>
<feature type="binding site" evidence="7">
    <location>
        <position position="81"/>
    </location>
    <ligand>
        <name>substrate</name>
    </ligand>
</feature>
<comment type="similarity">
    <text evidence="2 5">Belongs to the glucose-6-phosphate 1-epimerase family.</text>
</comment>
<dbReference type="VEuPathDB" id="FungiDB:TREMEDRAFT_69533"/>